<reference evidence="1 2" key="1">
    <citation type="journal article" date="2018" name="Evol. Lett.">
        <title>Horizontal gene cluster transfer increased hallucinogenic mushroom diversity.</title>
        <authorList>
            <person name="Reynolds H.T."/>
            <person name="Vijayakumar V."/>
            <person name="Gluck-Thaler E."/>
            <person name="Korotkin H.B."/>
            <person name="Matheny P.B."/>
            <person name="Slot J.C."/>
        </authorList>
    </citation>
    <scope>NUCLEOTIDE SEQUENCE [LARGE SCALE GENOMIC DNA]</scope>
    <source>
        <strain evidence="1 2">2629</strain>
    </source>
</reference>
<dbReference type="AlphaFoldDB" id="A0A409YD65"/>
<dbReference type="OrthoDB" id="10494347at2759"/>
<comment type="caution">
    <text evidence="1">The sequence shown here is derived from an EMBL/GenBank/DDBJ whole genome shotgun (WGS) entry which is preliminary data.</text>
</comment>
<protein>
    <recommendedName>
        <fullName evidence="3">F-box domain-containing protein</fullName>
    </recommendedName>
</protein>
<evidence type="ECO:0000313" key="2">
    <source>
        <dbReference type="Proteomes" id="UP000284842"/>
    </source>
</evidence>
<dbReference type="EMBL" id="NHTK01001283">
    <property type="protein sequence ID" value="PPR00957.1"/>
    <property type="molecule type" value="Genomic_DNA"/>
</dbReference>
<dbReference type="InParanoid" id="A0A409YD65"/>
<gene>
    <name evidence="1" type="ORF">CVT24_000264</name>
</gene>
<name>A0A409YD65_9AGAR</name>
<organism evidence="1 2">
    <name type="scientific">Panaeolus cyanescens</name>
    <dbReference type="NCBI Taxonomy" id="181874"/>
    <lineage>
        <taxon>Eukaryota</taxon>
        <taxon>Fungi</taxon>
        <taxon>Dikarya</taxon>
        <taxon>Basidiomycota</taxon>
        <taxon>Agaricomycotina</taxon>
        <taxon>Agaricomycetes</taxon>
        <taxon>Agaricomycetidae</taxon>
        <taxon>Agaricales</taxon>
        <taxon>Agaricineae</taxon>
        <taxon>Galeropsidaceae</taxon>
        <taxon>Panaeolus</taxon>
    </lineage>
</organism>
<accession>A0A409YD65</accession>
<sequence>MSLGQTSATGIQKLSPEVLDLIFDALADEKRGEEHEIIPALTACRLVSRSFSSFATPRAFKTAKLHCFGWKYREHNSGERAAHNHARKFLRLLEANPALAKWVRVLDLTSRMGQSSWIGTSKTLHLILPKLVNMQHLIIDVYNGGLFWGARMKRDLANAFLAAFQLPSLKTLKVMNVVHFPLDTFFPLKKGTTTTGSTSLESLTLCAYTLQNLSRFSLPEHPTVCTIKKLRLSYKCYNSYSSSQNWTDMEPSWLKLAAKLSDTLKELEIFNAGSLSSDQLTEKWPSGDSLSILKNLESLTLLCAPKSAHGTFDIPFPPGFAKALESSTPMPSVKSLCLTFSVSWVISTYPMWQLTEGWDALPDLLCSMFPQLSSLVLRFQMSNFIGGGKSTKTPEEMKEHFCEVLSGIKKTCPALPVKVLVLQECEFMV</sequence>
<evidence type="ECO:0000313" key="1">
    <source>
        <dbReference type="EMBL" id="PPR00957.1"/>
    </source>
</evidence>
<evidence type="ECO:0008006" key="3">
    <source>
        <dbReference type="Google" id="ProtNLM"/>
    </source>
</evidence>
<dbReference type="Proteomes" id="UP000284842">
    <property type="component" value="Unassembled WGS sequence"/>
</dbReference>
<proteinExistence type="predicted"/>
<keyword evidence="2" id="KW-1185">Reference proteome</keyword>